<sequence length="51" mass="6059">MQRLKAFVDKDFCKVATYMVTQRFLEIPDTSAFKLFLCKSETYISLHYECV</sequence>
<name>A0A9D4JEI5_DREPO</name>
<accession>A0A9D4JEI5</accession>
<proteinExistence type="predicted"/>
<evidence type="ECO:0000313" key="2">
    <source>
        <dbReference type="Proteomes" id="UP000828390"/>
    </source>
</evidence>
<gene>
    <name evidence="1" type="ORF">DPMN_137209</name>
</gene>
<keyword evidence="2" id="KW-1185">Reference proteome</keyword>
<reference evidence="1" key="1">
    <citation type="journal article" date="2019" name="bioRxiv">
        <title>The Genome of the Zebra Mussel, Dreissena polymorpha: A Resource for Invasive Species Research.</title>
        <authorList>
            <person name="McCartney M.A."/>
            <person name="Auch B."/>
            <person name="Kono T."/>
            <person name="Mallez S."/>
            <person name="Zhang Y."/>
            <person name="Obille A."/>
            <person name="Becker A."/>
            <person name="Abrahante J.E."/>
            <person name="Garbe J."/>
            <person name="Badalamenti J.P."/>
            <person name="Herman A."/>
            <person name="Mangelson H."/>
            <person name="Liachko I."/>
            <person name="Sullivan S."/>
            <person name="Sone E.D."/>
            <person name="Koren S."/>
            <person name="Silverstein K.A.T."/>
            <person name="Beckman K.B."/>
            <person name="Gohl D.M."/>
        </authorList>
    </citation>
    <scope>NUCLEOTIDE SEQUENCE</scope>
    <source>
        <strain evidence="1">Duluth1</strain>
        <tissue evidence="1">Whole animal</tissue>
    </source>
</reference>
<dbReference type="AlphaFoldDB" id="A0A9D4JEI5"/>
<dbReference type="EMBL" id="JAIWYP010000006">
    <property type="protein sequence ID" value="KAH3808850.1"/>
    <property type="molecule type" value="Genomic_DNA"/>
</dbReference>
<organism evidence="1 2">
    <name type="scientific">Dreissena polymorpha</name>
    <name type="common">Zebra mussel</name>
    <name type="synonym">Mytilus polymorpha</name>
    <dbReference type="NCBI Taxonomy" id="45954"/>
    <lineage>
        <taxon>Eukaryota</taxon>
        <taxon>Metazoa</taxon>
        <taxon>Spiralia</taxon>
        <taxon>Lophotrochozoa</taxon>
        <taxon>Mollusca</taxon>
        <taxon>Bivalvia</taxon>
        <taxon>Autobranchia</taxon>
        <taxon>Heteroconchia</taxon>
        <taxon>Euheterodonta</taxon>
        <taxon>Imparidentia</taxon>
        <taxon>Neoheterodontei</taxon>
        <taxon>Myida</taxon>
        <taxon>Dreissenoidea</taxon>
        <taxon>Dreissenidae</taxon>
        <taxon>Dreissena</taxon>
    </lineage>
</organism>
<protein>
    <submittedName>
        <fullName evidence="1">Uncharacterized protein</fullName>
    </submittedName>
</protein>
<comment type="caution">
    <text evidence="1">The sequence shown here is derived from an EMBL/GenBank/DDBJ whole genome shotgun (WGS) entry which is preliminary data.</text>
</comment>
<evidence type="ECO:0000313" key="1">
    <source>
        <dbReference type="EMBL" id="KAH3808850.1"/>
    </source>
</evidence>
<reference evidence="1" key="2">
    <citation type="submission" date="2020-11" db="EMBL/GenBank/DDBJ databases">
        <authorList>
            <person name="McCartney M.A."/>
            <person name="Auch B."/>
            <person name="Kono T."/>
            <person name="Mallez S."/>
            <person name="Becker A."/>
            <person name="Gohl D.M."/>
            <person name="Silverstein K.A.T."/>
            <person name="Koren S."/>
            <person name="Bechman K.B."/>
            <person name="Herman A."/>
            <person name="Abrahante J.E."/>
            <person name="Garbe J."/>
        </authorList>
    </citation>
    <scope>NUCLEOTIDE SEQUENCE</scope>
    <source>
        <strain evidence="1">Duluth1</strain>
        <tissue evidence="1">Whole animal</tissue>
    </source>
</reference>
<dbReference type="Proteomes" id="UP000828390">
    <property type="component" value="Unassembled WGS sequence"/>
</dbReference>